<dbReference type="FunFam" id="3.40.50.300:FF:000425">
    <property type="entry name" value="Probable ABC transporter, ATP-binding subunit"/>
    <property type="match status" value="1"/>
</dbReference>
<evidence type="ECO:0000313" key="14">
    <source>
        <dbReference type="EMBL" id="SFG06698.1"/>
    </source>
</evidence>
<evidence type="ECO:0000256" key="4">
    <source>
        <dbReference type="ARBA" id="ARBA00022741"/>
    </source>
</evidence>
<evidence type="ECO:0000256" key="10">
    <source>
        <dbReference type="ARBA" id="ARBA00063934"/>
    </source>
</evidence>
<evidence type="ECO:0000256" key="7">
    <source>
        <dbReference type="ARBA" id="ARBA00023065"/>
    </source>
</evidence>
<dbReference type="EMBL" id="FOOG01000021">
    <property type="protein sequence ID" value="SFG06698.1"/>
    <property type="molecule type" value="Genomic_DNA"/>
</dbReference>
<feature type="domain" description="ABC transporter" evidence="13">
    <location>
        <begin position="5"/>
        <end position="232"/>
    </location>
</feature>
<evidence type="ECO:0000256" key="6">
    <source>
        <dbReference type="ARBA" id="ARBA00023004"/>
    </source>
</evidence>
<dbReference type="InterPro" id="IPR050093">
    <property type="entry name" value="ABC_SmlMolc_Importer"/>
</dbReference>
<dbReference type="InterPro" id="IPR015853">
    <property type="entry name" value="ABC_transpr_FbpC"/>
</dbReference>
<dbReference type="InterPro" id="IPR003593">
    <property type="entry name" value="AAA+_ATPase"/>
</dbReference>
<keyword evidence="5 14" id="KW-0067">ATP-binding</keyword>
<dbReference type="GO" id="GO:0016020">
    <property type="term" value="C:membrane"/>
    <property type="evidence" value="ECO:0007669"/>
    <property type="project" value="InterPro"/>
</dbReference>
<evidence type="ECO:0000256" key="5">
    <source>
        <dbReference type="ARBA" id="ARBA00022840"/>
    </source>
</evidence>
<evidence type="ECO:0000256" key="8">
    <source>
        <dbReference type="ARBA" id="ARBA00023136"/>
    </source>
</evidence>
<dbReference type="PANTHER" id="PTHR42781">
    <property type="entry name" value="SPERMIDINE/PUTRESCINE IMPORT ATP-BINDING PROTEIN POTA"/>
    <property type="match status" value="1"/>
</dbReference>
<dbReference type="SUPFAM" id="SSF52540">
    <property type="entry name" value="P-loop containing nucleoside triphosphate hydrolases"/>
    <property type="match status" value="1"/>
</dbReference>
<proteinExistence type="predicted"/>
<sequence>MNHTLDVQHLSKQFNHDLILSDLAFQLEKGEILSIVGPSGSGKTTLLRILAGLETPSQGSIHMYGEEITFQKANQRDISLVFQQPLLFPHMTVQENIAYGAKLAGKKNKNKTSDLLKATGLDRFKNYFPSEISGGQQQRVALARAMATEPEIILFDEPFSSLDPKLRHQIRYWVRDFLVDQSITGVFVTHDTEEAMIMGDRLALFHEGSFQQIDEAEVIHKHPANSFVADFLGGHLIVDEQHYVPLKECSLEPFNEQEVRSYHGLLQHITFQNGQAVGHIFLKDLDHQVSLPIHEHVSGEEVTLYIKESSIRTFGGSAL</sequence>
<evidence type="ECO:0000256" key="1">
    <source>
        <dbReference type="ARBA" id="ARBA00022448"/>
    </source>
</evidence>
<dbReference type="RefSeq" id="WP_089752283.1">
    <property type="nucleotide sequence ID" value="NZ_FOOG01000021.1"/>
</dbReference>
<evidence type="ECO:0000259" key="13">
    <source>
        <dbReference type="PROSITE" id="PS50893"/>
    </source>
</evidence>
<keyword evidence="8" id="KW-0472">Membrane</keyword>
<dbReference type="PROSITE" id="PS50893">
    <property type="entry name" value="ABC_TRANSPORTER_2"/>
    <property type="match status" value="1"/>
</dbReference>
<keyword evidence="2" id="KW-1003">Cell membrane</keyword>
<dbReference type="GO" id="GO:0005524">
    <property type="term" value="F:ATP binding"/>
    <property type="evidence" value="ECO:0007669"/>
    <property type="project" value="UniProtKB-KW"/>
</dbReference>
<evidence type="ECO:0000256" key="12">
    <source>
        <dbReference type="ARBA" id="ARBA00070305"/>
    </source>
</evidence>
<dbReference type="GO" id="GO:0015408">
    <property type="term" value="F:ABC-type ferric iron transporter activity"/>
    <property type="evidence" value="ECO:0007669"/>
    <property type="project" value="InterPro"/>
</dbReference>
<name>A0A1I2NSK0_9BACI</name>
<protein>
    <recommendedName>
        <fullName evidence="12">Carnitine transport ATP-binding protein OpuCA</fullName>
        <ecNumber evidence="11">7.6.2.9</ecNumber>
    </recommendedName>
</protein>
<dbReference type="InterPro" id="IPR027417">
    <property type="entry name" value="P-loop_NTPase"/>
</dbReference>
<keyword evidence="1" id="KW-0813">Transport</keyword>
<evidence type="ECO:0000256" key="11">
    <source>
        <dbReference type="ARBA" id="ARBA00066388"/>
    </source>
</evidence>
<dbReference type="AlphaFoldDB" id="A0A1I2NSK0"/>
<dbReference type="Gene3D" id="3.40.50.300">
    <property type="entry name" value="P-loop containing nucleotide triphosphate hydrolases"/>
    <property type="match status" value="1"/>
</dbReference>
<dbReference type="InterPro" id="IPR017871">
    <property type="entry name" value="ABC_transporter-like_CS"/>
</dbReference>
<dbReference type="GO" id="GO:0015418">
    <property type="term" value="F:ABC-type quaternary ammonium compound transporting activity"/>
    <property type="evidence" value="ECO:0007669"/>
    <property type="project" value="UniProtKB-EC"/>
</dbReference>
<evidence type="ECO:0000256" key="2">
    <source>
        <dbReference type="ARBA" id="ARBA00022475"/>
    </source>
</evidence>
<dbReference type="OrthoDB" id="9790614at2"/>
<dbReference type="EC" id="7.6.2.9" evidence="11"/>
<dbReference type="Pfam" id="PF00005">
    <property type="entry name" value="ABC_tran"/>
    <property type="match status" value="1"/>
</dbReference>
<keyword evidence="6" id="KW-0408">Iron</keyword>
<keyword evidence="15" id="KW-1185">Reference proteome</keyword>
<comment type="subunit">
    <text evidence="10">The complex is composed of two ATP-binding proteins (OpuCA), two transmembrane proteins (OpuCB and OpuCD) and a solute-binding protein (OpuCC).</text>
</comment>
<keyword evidence="4" id="KW-0547">Nucleotide-binding</keyword>
<organism evidence="14 15">
    <name type="scientific">Halobacillus alkaliphilus</name>
    <dbReference type="NCBI Taxonomy" id="396056"/>
    <lineage>
        <taxon>Bacteria</taxon>
        <taxon>Bacillati</taxon>
        <taxon>Bacillota</taxon>
        <taxon>Bacilli</taxon>
        <taxon>Bacillales</taxon>
        <taxon>Bacillaceae</taxon>
        <taxon>Halobacillus</taxon>
    </lineage>
</organism>
<dbReference type="InterPro" id="IPR003439">
    <property type="entry name" value="ABC_transporter-like_ATP-bd"/>
</dbReference>
<dbReference type="CDD" id="cd03259">
    <property type="entry name" value="ABC_Carb_Solutes_like"/>
    <property type="match status" value="1"/>
</dbReference>
<evidence type="ECO:0000256" key="3">
    <source>
        <dbReference type="ARBA" id="ARBA00022496"/>
    </source>
</evidence>
<keyword evidence="7" id="KW-0406">Ion transport</keyword>
<reference evidence="15" key="1">
    <citation type="submission" date="2016-10" db="EMBL/GenBank/DDBJ databases">
        <authorList>
            <person name="Varghese N."/>
            <person name="Submissions S."/>
        </authorList>
    </citation>
    <scope>NUCLEOTIDE SEQUENCE [LARGE SCALE GENOMIC DNA]</scope>
    <source>
        <strain evidence="15">FP5</strain>
    </source>
</reference>
<evidence type="ECO:0000256" key="9">
    <source>
        <dbReference type="ARBA" id="ARBA00052482"/>
    </source>
</evidence>
<evidence type="ECO:0000313" key="15">
    <source>
        <dbReference type="Proteomes" id="UP000198897"/>
    </source>
</evidence>
<keyword evidence="3" id="KW-0410">Iron transport</keyword>
<dbReference type="PANTHER" id="PTHR42781:SF4">
    <property type="entry name" value="SPERMIDINE_PUTRESCINE IMPORT ATP-BINDING PROTEIN POTA"/>
    <property type="match status" value="1"/>
</dbReference>
<comment type="catalytic activity">
    <reaction evidence="9">
        <text>a quaternary ammonium(out) + ATP + H2O = a quaternary ammonium(in) + ADP + phosphate + H(+)</text>
        <dbReference type="Rhea" id="RHEA:11036"/>
        <dbReference type="ChEBI" id="CHEBI:15377"/>
        <dbReference type="ChEBI" id="CHEBI:15378"/>
        <dbReference type="ChEBI" id="CHEBI:30616"/>
        <dbReference type="ChEBI" id="CHEBI:35267"/>
        <dbReference type="ChEBI" id="CHEBI:43474"/>
        <dbReference type="ChEBI" id="CHEBI:456216"/>
        <dbReference type="EC" id="7.6.2.9"/>
    </reaction>
</comment>
<dbReference type="Proteomes" id="UP000198897">
    <property type="component" value="Unassembled WGS sequence"/>
</dbReference>
<accession>A0A1I2NSK0</accession>
<gene>
    <name evidence="14" type="ORF">SAMN05216353_12159</name>
</gene>
<dbReference type="GO" id="GO:0016887">
    <property type="term" value="F:ATP hydrolysis activity"/>
    <property type="evidence" value="ECO:0007669"/>
    <property type="project" value="InterPro"/>
</dbReference>
<dbReference type="SMART" id="SM00382">
    <property type="entry name" value="AAA"/>
    <property type="match status" value="1"/>
</dbReference>
<dbReference type="PROSITE" id="PS00211">
    <property type="entry name" value="ABC_TRANSPORTER_1"/>
    <property type="match status" value="1"/>
</dbReference>